<feature type="transmembrane region" description="Helical" evidence="1">
    <location>
        <begin position="6"/>
        <end position="23"/>
    </location>
</feature>
<dbReference type="EMBL" id="JBHUEM010000052">
    <property type="protein sequence ID" value="MFD1739110.1"/>
    <property type="molecule type" value="Genomic_DNA"/>
</dbReference>
<name>A0ABW4LVE7_9BACI</name>
<proteinExistence type="predicted"/>
<keyword evidence="1" id="KW-0472">Membrane</keyword>
<accession>A0ABW4LVE7</accession>
<keyword evidence="1" id="KW-1133">Transmembrane helix</keyword>
<gene>
    <name evidence="2" type="ORF">ACFSCX_21605</name>
</gene>
<evidence type="ECO:0000313" key="2">
    <source>
        <dbReference type="EMBL" id="MFD1739110.1"/>
    </source>
</evidence>
<keyword evidence="1" id="KW-0812">Transmembrane</keyword>
<dbReference type="Pfam" id="PF14147">
    <property type="entry name" value="Spore_YhaL"/>
    <property type="match status" value="1"/>
</dbReference>
<keyword evidence="3" id="KW-1185">Reference proteome</keyword>
<protein>
    <submittedName>
        <fullName evidence="2">Sporulation YhaL family protein</fullName>
    </submittedName>
</protein>
<dbReference type="InterPro" id="IPR025428">
    <property type="entry name" value="Spore_YhaL"/>
</dbReference>
<dbReference type="RefSeq" id="WP_377930333.1">
    <property type="nucleotide sequence ID" value="NZ_JBHUEM010000052.1"/>
</dbReference>
<organism evidence="2 3">
    <name type="scientific">Bacillus salitolerans</name>
    <dbReference type="NCBI Taxonomy" id="1437434"/>
    <lineage>
        <taxon>Bacteria</taxon>
        <taxon>Bacillati</taxon>
        <taxon>Bacillota</taxon>
        <taxon>Bacilli</taxon>
        <taxon>Bacillales</taxon>
        <taxon>Bacillaceae</taxon>
        <taxon>Bacillus</taxon>
    </lineage>
</organism>
<evidence type="ECO:0000313" key="3">
    <source>
        <dbReference type="Proteomes" id="UP001597214"/>
    </source>
</evidence>
<sequence>MITIPWWIYLVVTGIVFSGVMMVKTSKRDREMQQFYIEREGQVFMERMKYEKEKRQQQDQAEEVTIAQ</sequence>
<comment type="caution">
    <text evidence="2">The sequence shown here is derived from an EMBL/GenBank/DDBJ whole genome shotgun (WGS) entry which is preliminary data.</text>
</comment>
<reference evidence="3" key="1">
    <citation type="journal article" date="2019" name="Int. J. Syst. Evol. Microbiol.">
        <title>The Global Catalogue of Microorganisms (GCM) 10K type strain sequencing project: providing services to taxonomists for standard genome sequencing and annotation.</title>
        <authorList>
            <consortium name="The Broad Institute Genomics Platform"/>
            <consortium name="The Broad Institute Genome Sequencing Center for Infectious Disease"/>
            <person name="Wu L."/>
            <person name="Ma J."/>
        </authorList>
    </citation>
    <scope>NUCLEOTIDE SEQUENCE [LARGE SCALE GENOMIC DNA]</scope>
    <source>
        <strain evidence="3">CCUG 49339</strain>
    </source>
</reference>
<dbReference type="Proteomes" id="UP001597214">
    <property type="component" value="Unassembled WGS sequence"/>
</dbReference>
<evidence type="ECO:0000256" key="1">
    <source>
        <dbReference type="SAM" id="Phobius"/>
    </source>
</evidence>